<evidence type="ECO:0000256" key="8">
    <source>
        <dbReference type="SAM" id="Phobius"/>
    </source>
</evidence>
<evidence type="ECO:0000256" key="4">
    <source>
        <dbReference type="ARBA" id="ARBA00022692"/>
    </source>
</evidence>
<reference evidence="10 11" key="1">
    <citation type="submission" date="2019-08" db="EMBL/GenBank/DDBJ databases">
        <authorList>
            <person name="Dong K."/>
        </authorList>
    </citation>
    <scope>NUCLEOTIDE SEQUENCE [LARGE SCALE GENOMIC DNA]</scope>
    <source>
        <strain evidence="10 11">JCM14558</strain>
    </source>
</reference>
<keyword evidence="6 8" id="KW-0472">Membrane</keyword>
<evidence type="ECO:0000256" key="7">
    <source>
        <dbReference type="SAM" id="MobiDB-lite"/>
    </source>
</evidence>
<dbReference type="InterPro" id="IPR029044">
    <property type="entry name" value="Nucleotide-diphossugar_trans"/>
</dbReference>
<comment type="caution">
    <text evidence="10">The sequence shown here is derived from an EMBL/GenBank/DDBJ whole genome shotgun (WGS) entry which is preliminary data.</text>
</comment>
<evidence type="ECO:0000256" key="2">
    <source>
        <dbReference type="ARBA" id="ARBA00022676"/>
    </source>
</evidence>
<feature type="transmembrane region" description="Helical" evidence="8">
    <location>
        <begin position="108"/>
        <end position="131"/>
    </location>
</feature>
<keyword evidence="5 8" id="KW-1133">Transmembrane helix</keyword>
<evidence type="ECO:0000313" key="10">
    <source>
        <dbReference type="EMBL" id="TXK10029.1"/>
    </source>
</evidence>
<dbReference type="Proteomes" id="UP000321034">
    <property type="component" value="Unassembled WGS sequence"/>
</dbReference>
<keyword evidence="4 8" id="KW-0812">Transmembrane</keyword>
<name>A0A5C8HVD5_9MICO</name>
<evidence type="ECO:0000313" key="11">
    <source>
        <dbReference type="Proteomes" id="UP000321034"/>
    </source>
</evidence>
<feature type="transmembrane region" description="Helical" evidence="8">
    <location>
        <begin position="76"/>
        <end position="96"/>
    </location>
</feature>
<keyword evidence="3 10" id="KW-0808">Transferase</keyword>
<organism evidence="10 11">
    <name type="scientific">Microbacterium hatanonis</name>
    <dbReference type="NCBI Taxonomy" id="404366"/>
    <lineage>
        <taxon>Bacteria</taxon>
        <taxon>Bacillati</taxon>
        <taxon>Actinomycetota</taxon>
        <taxon>Actinomycetes</taxon>
        <taxon>Micrococcales</taxon>
        <taxon>Microbacteriaceae</taxon>
        <taxon>Microbacterium</taxon>
    </lineage>
</organism>
<comment type="subcellular location">
    <subcellularLocation>
        <location evidence="1">Membrane</location>
        <topology evidence="1">Multi-pass membrane protein</topology>
    </subcellularLocation>
</comment>
<dbReference type="PANTHER" id="PTHR43867">
    <property type="entry name" value="CELLULOSE SYNTHASE CATALYTIC SUBUNIT A [UDP-FORMING]"/>
    <property type="match status" value="1"/>
</dbReference>
<dbReference type="Pfam" id="PF13632">
    <property type="entry name" value="Glyco_trans_2_3"/>
    <property type="match status" value="1"/>
</dbReference>
<feature type="region of interest" description="Disordered" evidence="7">
    <location>
        <begin position="1"/>
        <end position="63"/>
    </location>
</feature>
<dbReference type="PANTHER" id="PTHR43867:SF2">
    <property type="entry name" value="CELLULOSE SYNTHASE CATALYTIC SUBUNIT A [UDP-FORMING]"/>
    <property type="match status" value="1"/>
</dbReference>
<dbReference type="GO" id="GO:0016758">
    <property type="term" value="F:hexosyltransferase activity"/>
    <property type="evidence" value="ECO:0007669"/>
    <property type="project" value="TreeGrafter"/>
</dbReference>
<feature type="transmembrane region" description="Helical" evidence="8">
    <location>
        <begin position="603"/>
        <end position="621"/>
    </location>
</feature>
<proteinExistence type="predicted"/>
<dbReference type="InterPro" id="IPR050321">
    <property type="entry name" value="Glycosyltr_2/OpgH_subfam"/>
</dbReference>
<evidence type="ECO:0000256" key="1">
    <source>
        <dbReference type="ARBA" id="ARBA00004141"/>
    </source>
</evidence>
<protein>
    <submittedName>
        <fullName evidence="10">Glycosyltransferase</fullName>
    </submittedName>
</protein>
<dbReference type="EMBL" id="VRSV01000002">
    <property type="protein sequence ID" value="TXK10029.1"/>
    <property type="molecule type" value="Genomic_DNA"/>
</dbReference>
<evidence type="ECO:0000256" key="5">
    <source>
        <dbReference type="ARBA" id="ARBA00022989"/>
    </source>
</evidence>
<feature type="transmembrane region" description="Helical" evidence="8">
    <location>
        <begin position="633"/>
        <end position="659"/>
    </location>
</feature>
<sequence length="780" mass="85415">MCRGLLTEDQPPDRSAPTRPRAARTKGHAAMTRSASGRSRTSPAKRPRRRERANTARTQPAMHARPGRAVIVRARFAVALCAGLWALYMTTVAVTLARGEALTSVWHLLGTILFLASVTVLTFSACMYLLARAGALPRFENHRRARRADIDTFSAENPVRVLALVPSYAEDPALVRMSLWSAALQEVPHLRVVLLLDDPPASSDPAVTERLDATRALAVEIAEALHPVRTAARAVIDDIVWHPDAVVDVARVADVYDRATAWLRRMAASEPAATNVERFFVERVLRSLADDLDASAAALREAGEDPGYALDKRRALQLLRRVSSIFSVETDVFERKRYASLSHEATKAMNLNAYLGLVGGRHRLRVAGAAATESLRSPEERYEIVEVPECDLVLTLDADSQLLPEYALRLIHQLHQPGNERVAVIQTPYSAYRGTQTRIERLAGATTDLQHIVHQGLTAFSATFWVGANAIIRRAALEDLRRSTVEDGIEVVRFIQGVTVIEDTESSIDIVDHGWSLWNYPERLSYSTTPSDFGSLVIQRRRWANGGLLVLPRLHALAFQRRASGHPLTLIERMLRANYLGSIAWVTVGLLVLMTVLPLDGELVSAVLLLIALPYFIEMARDLRYLGYRRIDVIGIYGLNLLLVAVNLAGTMASIAQALSGGTSAFARTPKVDTRTPAGALYVLAPLAIGAGSALVGVRAASEGAWPAAAFAALTALCIGGAVVRLIGVRSAISDIWNGWLEWIWVDAPVPTREPQGEHARQPWRRVLEDGVLEPTGALR</sequence>
<gene>
    <name evidence="10" type="ORF">FVP77_14270</name>
</gene>
<evidence type="ECO:0000256" key="3">
    <source>
        <dbReference type="ARBA" id="ARBA00022679"/>
    </source>
</evidence>
<evidence type="ECO:0000259" key="9">
    <source>
        <dbReference type="Pfam" id="PF13632"/>
    </source>
</evidence>
<keyword evidence="2" id="KW-0328">Glycosyltransferase</keyword>
<dbReference type="OrthoDB" id="9806824at2"/>
<dbReference type="SUPFAM" id="SSF53448">
    <property type="entry name" value="Nucleotide-diphospho-sugar transferases"/>
    <property type="match status" value="1"/>
</dbReference>
<keyword evidence="11" id="KW-1185">Reference proteome</keyword>
<feature type="domain" description="Glycosyltransferase 2-like" evidence="9">
    <location>
        <begin position="393"/>
        <end position="616"/>
    </location>
</feature>
<accession>A0A5C8HVD5</accession>
<dbReference type="Gene3D" id="3.90.550.10">
    <property type="entry name" value="Spore Coat Polysaccharide Biosynthesis Protein SpsA, Chain A"/>
    <property type="match status" value="1"/>
</dbReference>
<feature type="transmembrane region" description="Helical" evidence="8">
    <location>
        <begin position="705"/>
        <end position="728"/>
    </location>
</feature>
<feature type="transmembrane region" description="Helical" evidence="8">
    <location>
        <begin position="577"/>
        <end position="597"/>
    </location>
</feature>
<evidence type="ECO:0000256" key="6">
    <source>
        <dbReference type="ARBA" id="ARBA00023136"/>
    </source>
</evidence>
<dbReference type="GO" id="GO:0005886">
    <property type="term" value="C:plasma membrane"/>
    <property type="evidence" value="ECO:0007669"/>
    <property type="project" value="TreeGrafter"/>
</dbReference>
<dbReference type="InterPro" id="IPR001173">
    <property type="entry name" value="Glyco_trans_2-like"/>
</dbReference>
<dbReference type="AlphaFoldDB" id="A0A5C8HVD5"/>
<feature type="transmembrane region" description="Helical" evidence="8">
    <location>
        <begin position="679"/>
        <end position="698"/>
    </location>
</feature>